<accession>D5AD14</accession>
<dbReference type="InterPro" id="IPR011009">
    <property type="entry name" value="Kinase-like_dom_sf"/>
</dbReference>
<evidence type="ECO:0000313" key="1">
    <source>
        <dbReference type="EMBL" id="ADE77433.1"/>
    </source>
</evidence>
<dbReference type="Gene3D" id="1.10.510.10">
    <property type="entry name" value="Transferase(Phosphotransferase) domain 1"/>
    <property type="match status" value="1"/>
</dbReference>
<protein>
    <recommendedName>
        <fullName evidence="2">Serine-threonine/tyrosine-protein kinase catalytic domain-containing protein</fullName>
    </recommendedName>
</protein>
<dbReference type="EMBL" id="BT124161">
    <property type="protein sequence ID" value="ADE77433.1"/>
    <property type="molecule type" value="mRNA"/>
</dbReference>
<dbReference type="SUPFAM" id="SSF56112">
    <property type="entry name" value="Protein kinase-like (PK-like)"/>
    <property type="match status" value="1"/>
</dbReference>
<dbReference type="PANTHER" id="PTHR47987:SF13">
    <property type="entry name" value="RECEPTOR-LIKE CYTOSOLIC SERINE_THREONINE-PROTEIN KINASE RBK2"/>
    <property type="match status" value="1"/>
</dbReference>
<proteinExistence type="evidence at transcript level"/>
<dbReference type="PANTHER" id="PTHR47987">
    <property type="entry name" value="OS08G0249100 PROTEIN"/>
    <property type="match status" value="1"/>
</dbReference>
<name>D5AD14_PICSI</name>
<sequence length="144" mass="16261">MHGIVDEKTDVFAFGVLLLELITGRQPIDSSQQSLVIWAKPFIDSRNIGGLADPCLGDKYNVHEMSCVIFTAALCVQQSAHLRPCMGHVLQLLTSEEENLHSPEHWSTPFLQSPFVEESSDTEEYTSTRYLSDLNRHRQVALEF</sequence>
<reference evidence="1" key="1">
    <citation type="submission" date="2010-04" db="EMBL/GenBank/DDBJ databases">
        <authorList>
            <person name="Reid K.E."/>
            <person name="Liao N."/>
            <person name="Chan S."/>
            <person name="Docking R."/>
            <person name="Taylor G."/>
            <person name="Moore R."/>
            <person name="Mayo M."/>
            <person name="Munro S."/>
            <person name="King J."/>
            <person name="Yanchuk A."/>
            <person name="Holt R."/>
            <person name="Jones S."/>
            <person name="Marra M."/>
            <person name="Ritland C.E."/>
            <person name="Ritland K."/>
            <person name="Bohlmann J."/>
        </authorList>
    </citation>
    <scope>NUCLEOTIDE SEQUENCE</scope>
    <source>
        <tissue evidence="1">Bud</tissue>
    </source>
</reference>
<organism evidence="1">
    <name type="scientific">Picea sitchensis</name>
    <name type="common">Sitka spruce</name>
    <name type="synonym">Pinus sitchensis</name>
    <dbReference type="NCBI Taxonomy" id="3332"/>
    <lineage>
        <taxon>Eukaryota</taxon>
        <taxon>Viridiplantae</taxon>
        <taxon>Streptophyta</taxon>
        <taxon>Embryophyta</taxon>
        <taxon>Tracheophyta</taxon>
        <taxon>Spermatophyta</taxon>
        <taxon>Pinopsida</taxon>
        <taxon>Pinidae</taxon>
        <taxon>Conifers I</taxon>
        <taxon>Pinales</taxon>
        <taxon>Pinaceae</taxon>
        <taxon>Picea</taxon>
    </lineage>
</organism>
<dbReference type="InterPro" id="IPR046958">
    <property type="entry name" value="RBK1/2/STUNTED"/>
</dbReference>
<dbReference type="AlphaFoldDB" id="D5AD14"/>
<evidence type="ECO:0008006" key="2">
    <source>
        <dbReference type="Google" id="ProtNLM"/>
    </source>
</evidence>